<dbReference type="Pfam" id="PF05795">
    <property type="entry name" value="Plasmodium_Vir"/>
    <property type="match status" value="1"/>
</dbReference>
<dbReference type="EMBL" id="BDQF01000299">
    <property type="protein sequence ID" value="GAW84407.1"/>
    <property type="molecule type" value="Genomic_DNA"/>
</dbReference>
<reference evidence="3" key="1">
    <citation type="submission" date="2017-04" db="EMBL/GenBank/DDBJ databases">
        <title>Plasmodium gonderi genome.</title>
        <authorList>
            <person name="Arisue N."/>
            <person name="Honma H."/>
            <person name="Kawai S."/>
            <person name="Tougan T."/>
            <person name="Tanabe K."/>
            <person name="Horii T."/>
        </authorList>
    </citation>
    <scope>NUCLEOTIDE SEQUENCE [LARGE SCALE GENOMIC DNA]</scope>
    <source>
        <strain evidence="3">ATCC 30045</strain>
    </source>
</reference>
<proteinExistence type="predicted"/>
<dbReference type="RefSeq" id="XP_028546996.1">
    <property type="nucleotide sequence ID" value="XM_028691195.1"/>
</dbReference>
<name>A0A1Y1JTE9_PLAGO</name>
<protein>
    <submittedName>
        <fullName evidence="2">Variable surface protein</fullName>
    </submittedName>
</protein>
<evidence type="ECO:0000313" key="3">
    <source>
        <dbReference type="Proteomes" id="UP000195521"/>
    </source>
</evidence>
<dbReference type="Proteomes" id="UP000195521">
    <property type="component" value="Unassembled WGS sequence"/>
</dbReference>
<gene>
    <name evidence="2" type="ORF">PGO_002815</name>
</gene>
<dbReference type="InterPro" id="IPR008780">
    <property type="entry name" value="Plasmodium_Vir"/>
</dbReference>
<keyword evidence="1" id="KW-0812">Transmembrane</keyword>
<sequence>MGVHLGDDELNNLPTKKAYAAFDKGLVGCDTFHYYLLAKKLLESAHLRNNASDKIFRALCYVYNENKTRKFNSDDCDYLYFWLGDVLYKNKNVENSFYSIMPTLEFFLKRDGGHNICNYRIYDKYIMNEQNFMVIKALYDFSKDYNTLESYFSTPNKSCSDKFRIYLGKCVVIYNASKNRYNDSHGKDKIGMVFVDYFKERREMKLNKLTCNSEENIPGLATREQDHGYQEYIYEPEDLQEIDLALIVHDEEHVVHEQEQSHPVETEDEVIIVKQERTMQPDEESHNFPDENPFTHTISTGSYEEISNSELKNFSEIPNNYSAFASHKAMTIAPLIIGITVFSILLCKLYKYYTRKILYICHIFIRSLQLDIC</sequence>
<evidence type="ECO:0000313" key="2">
    <source>
        <dbReference type="EMBL" id="GAW84407.1"/>
    </source>
</evidence>
<organism evidence="2 3">
    <name type="scientific">Plasmodium gonderi</name>
    <dbReference type="NCBI Taxonomy" id="77519"/>
    <lineage>
        <taxon>Eukaryota</taxon>
        <taxon>Sar</taxon>
        <taxon>Alveolata</taxon>
        <taxon>Apicomplexa</taxon>
        <taxon>Aconoidasida</taxon>
        <taxon>Haemosporida</taxon>
        <taxon>Plasmodiidae</taxon>
        <taxon>Plasmodium</taxon>
        <taxon>Plasmodium (Plasmodium)</taxon>
    </lineage>
</organism>
<dbReference type="AlphaFoldDB" id="A0A1Y1JTE9"/>
<dbReference type="GeneID" id="39745215"/>
<keyword evidence="3" id="KW-1185">Reference proteome</keyword>
<keyword evidence="1" id="KW-1133">Transmembrane helix</keyword>
<evidence type="ECO:0000256" key="1">
    <source>
        <dbReference type="SAM" id="Phobius"/>
    </source>
</evidence>
<feature type="transmembrane region" description="Helical" evidence="1">
    <location>
        <begin position="329"/>
        <end position="350"/>
    </location>
</feature>
<accession>A0A1Y1JTE9</accession>
<keyword evidence="1" id="KW-0472">Membrane</keyword>
<comment type="caution">
    <text evidence="2">The sequence shown here is derived from an EMBL/GenBank/DDBJ whole genome shotgun (WGS) entry which is preliminary data.</text>
</comment>